<sequence>MASNKPKKRGNRAGDNKKMGTKRSKRHRHEDLAAPGDSCLIDAIDHEDFRRLWSYNSTSGGRYVYITNDTAPEDSSAYVVEATGEPQ</sequence>
<dbReference type="EMBL" id="CACRXK020020011">
    <property type="protein sequence ID" value="CAB4034308.1"/>
    <property type="molecule type" value="Genomic_DNA"/>
</dbReference>
<keyword evidence="3" id="KW-1185">Reference proteome</keyword>
<evidence type="ECO:0000313" key="2">
    <source>
        <dbReference type="EMBL" id="CAB4034308.1"/>
    </source>
</evidence>
<proteinExistence type="predicted"/>
<gene>
    <name evidence="2" type="ORF">PACLA_8A039002</name>
</gene>
<reference evidence="2" key="1">
    <citation type="submission" date="2020-04" db="EMBL/GenBank/DDBJ databases">
        <authorList>
            <person name="Alioto T."/>
            <person name="Alioto T."/>
            <person name="Gomez Garrido J."/>
        </authorList>
    </citation>
    <scope>NUCLEOTIDE SEQUENCE</scope>
    <source>
        <strain evidence="2">A484AB</strain>
    </source>
</reference>
<dbReference type="Proteomes" id="UP001152795">
    <property type="component" value="Unassembled WGS sequence"/>
</dbReference>
<feature type="non-terminal residue" evidence="2">
    <location>
        <position position="1"/>
    </location>
</feature>
<feature type="region of interest" description="Disordered" evidence="1">
    <location>
        <begin position="1"/>
        <end position="34"/>
    </location>
</feature>
<feature type="compositionally biased region" description="Basic residues" evidence="1">
    <location>
        <begin position="19"/>
        <end position="28"/>
    </location>
</feature>
<accession>A0A7D9LKE7</accession>
<name>A0A7D9LKE7_PARCT</name>
<protein>
    <submittedName>
        <fullName evidence="2">Uncharacterized protein</fullName>
    </submittedName>
</protein>
<organism evidence="2 3">
    <name type="scientific">Paramuricea clavata</name>
    <name type="common">Red gorgonian</name>
    <name type="synonym">Violescent sea-whip</name>
    <dbReference type="NCBI Taxonomy" id="317549"/>
    <lineage>
        <taxon>Eukaryota</taxon>
        <taxon>Metazoa</taxon>
        <taxon>Cnidaria</taxon>
        <taxon>Anthozoa</taxon>
        <taxon>Octocorallia</taxon>
        <taxon>Malacalcyonacea</taxon>
        <taxon>Plexauridae</taxon>
        <taxon>Paramuricea</taxon>
    </lineage>
</organism>
<dbReference type="AlphaFoldDB" id="A0A7D9LKE7"/>
<evidence type="ECO:0000313" key="3">
    <source>
        <dbReference type="Proteomes" id="UP001152795"/>
    </source>
</evidence>
<evidence type="ECO:0000256" key="1">
    <source>
        <dbReference type="SAM" id="MobiDB-lite"/>
    </source>
</evidence>
<comment type="caution">
    <text evidence="2">The sequence shown here is derived from an EMBL/GenBank/DDBJ whole genome shotgun (WGS) entry which is preliminary data.</text>
</comment>
<feature type="compositionally biased region" description="Basic residues" evidence="1">
    <location>
        <begin position="1"/>
        <end position="11"/>
    </location>
</feature>